<dbReference type="GO" id="GO:0009617">
    <property type="term" value="P:response to bacterium"/>
    <property type="evidence" value="ECO:0007669"/>
    <property type="project" value="TreeGrafter"/>
</dbReference>
<organism evidence="5 6">
    <name type="scientific">Geospiza parvula</name>
    <name type="common">Small tree-finch</name>
    <name type="synonym">Camarhynchus parvulus</name>
    <dbReference type="NCBI Taxonomy" id="87175"/>
    <lineage>
        <taxon>Eukaryota</taxon>
        <taxon>Metazoa</taxon>
        <taxon>Chordata</taxon>
        <taxon>Craniata</taxon>
        <taxon>Vertebrata</taxon>
        <taxon>Euteleostomi</taxon>
        <taxon>Archelosauria</taxon>
        <taxon>Archosauria</taxon>
        <taxon>Dinosauria</taxon>
        <taxon>Saurischia</taxon>
        <taxon>Theropoda</taxon>
        <taxon>Coelurosauria</taxon>
        <taxon>Aves</taxon>
        <taxon>Neognathae</taxon>
        <taxon>Neoaves</taxon>
        <taxon>Telluraves</taxon>
        <taxon>Australaves</taxon>
        <taxon>Passeriformes</taxon>
        <taxon>Thraupidae</taxon>
        <taxon>Camarhynchus</taxon>
    </lineage>
</organism>
<keyword evidence="3" id="KW-0325">Glycoprotein</keyword>
<dbReference type="SUPFAM" id="SSF53300">
    <property type="entry name" value="vWA-like"/>
    <property type="match status" value="1"/>
</dbReference>
<dbReference type="SUPFAM" id="SSF50494">
    <property type="entry name" value="Trypsin-like serine proteases"/>
    <property type="match status" value="1"/>
</dbReference>
<dbReference type="PANTHER" id="PTHR46393:SF1">
    <property type="entry name" value="COMPLEMENT FACTOR B"/>
    <property type="match status" value="1"/>
</dbReference>
<reference evidence="5" key="2">
    <citation type="submission" date="2025-09" db="UniProtKB">
        <authorList>
            <consortium name="Ensembl"/>
        </authorList>
    </citation>
    <scope>IDENTIFICATION</scope>
</reference>
<dbReference type="SMART" id="SM00020">
    <property type="entry name" value="Tryp_SPc"/>
    <property type="match status" value="1"/>
</dbReference>
<dbReference type="PROSITE" id="PS00134">
    <property type="entry name" value="TRYPSIN_HIS"/>
    <property type="match status" value="1"/>
</dbReference>
<evidence type="ECO:0000313" key="5">
    <source>
        <dbReference type="Ensembl" id="ENSCPVP00000018657.2"/>
    </source>
</evidence>
<dbReference type="Gene3D" id="2.40.10.120">
    <property type="match status" value="1"/>
</dbReference>
<accession>A0A8C3NGW3</accession>
<dbReference type="Ensembl" id="ENSCPVT00000019492.2">
    <property type="protein sequence ID" value="ENSCPVP00000018657.2"/>
    <property type="gene ID" value="ENSCPVG00000013583.2"/>
</dbReference>
<proteinExistence type="predicted"/>
<keyword evidence="2" id="KW-0677">Repeat</keyword>
<evidence type="ECO:0000256" key="3">
    <source>
        <dbReference type="ARBA" id="ARBA00023180"/>
    </source>
</evidence>
<dbReference type="GO" id="GO:0006508">
    <property type="term" value="P:proteolysis"/>
    <property type="evidence" value="ECO:0007669"/>
    <property type="project" value="InterPro"/>
</dbReference>
<dbReference type="InterPro" id="IPR001254">
    <property type="entry name" value="Trypsin_dom"/>
</dbReference>
<feature type="compositionally biased region" description="Pro residues" evidence="4">
    <location>
        <begin position="189"/>
        <end position="202"/>
    </location>
</feature>
<dbReference type="GO" id="GO:0006956">
    <property type="term" value="P:complement activation"/>
    <property type="evidence" value="ECO:0007669"/>
    <property type="project" value="TreeGrafter"/>
</dbReference>
<feature type="compositionally biased region" description="Pro residues" evidence="4">
    <location>
        <begin position="40"/>
        <end position="175"/>
    </location>
</feature>
<dbReference type="InterPro" id="IPR009003">
    <property type="entry name" value="Peptidase_S1_PA"/>
</dbReference>
<feature type="compositionally biased region" description="Pro residues" evidence="4">
    <location>
        <begin position="1"/>
        <end position="34"/>
    </location>
</feature>
<sequence>PNPPKAPPNPREIPPNPPRSPPIPLNPPNPPQSPWDPQTPLTPPNPPQIPPWDPPNPPKSPQIPPGPPNSPNPPPGPPKFPPPKPPNPPPGPPKSPPKFPPDPPQIPPNPPNPPRTPQIPPRSPPNSPQIPVGPPKSPQIPPRSPPQIPPNPPKSPPIPPNPPQDPQIPPKPPQIPCGTPKFPQTPQDPQIPPNSPLCPPGVPTWGSPVPVLQQIRELLSIGRDPRDPREEFLDVYTFGLGEDHDKILLNELASKKAGETHTFSLRDTEDLQEVFHRMIDESSTLGLCGVSLEHNAAGDRERNPWEATVTVTRPGRGQERCQGSLVSPYFVLTAAHCFRSEDEPTWLGVDIGSREHRGVRGLFLHPEFSPGSRRDRGVPEFYDFDVALVQLDRKVQPSSTHRPICIPCTEGAARALRLPERSSCQDHRRLLLPPKNVEAFFLHPRGSAGLQRQRVLLKLGDQRGPCEADALRAPPYANVTSLDDVVTPRFLCSGGHEPQVDPNACPGTCAPVWTSMDQYGPVWTGMDQYKAVWTGINQYGPV</sequence>
<dbReference type="PROSITE" id="PS50240">
    <property type="entry name" value="TRYPSIN_DOM"/>
    <property type="match status" value="1"/>
</dbReference>
<protein>
    <submittedName>
        <fullName evidence="5">Uncharacterized protein</fullName>
    </submittedName>
</protein>
<evidence type="ECO:0000256" key="2">
    <source>
        <dbReference type="ARBA" id="ARBA00022737"/>
    </source>
</evidence>
<dbReference type="Gene3D" id="3.40.50.410">
    <property type="entry name" value="von Willebrand factor, type A domain"/>
    <property type="match status" value="1"/>
</dbReference>
<evidence type="ECO:0000256" key="4">
    <source>
        <dbReference type="SAM" id="MobiDB-lite"/>
    </source>
</evidence>
<dbReference type="GO" id="GO:0004252">
    <property type="term" value="F:serine-type endopeptidase activity"/>
    <property type="evidence" value="ECO:0007669"/>
    <property type="project" value="InterPro"/>
</dbReference>
<dbReference type="InterPro" id="IPR018114">
    <property type="entry name" value="TRYPSIN_HIS"/>
</dbReference>
<evidence type="ECO:0000313" key="6">
    <source>
        <dbReference type="Proteomes" id="UP000694382"/>
    </source>
</evidence>
<accession>A0A8U8BEP9</accession>
<dbReference type="PANTHER" id="PTHR46393">
    <property type="entry name" value="SUSHI DOMAIN-CONTAINING PROTEIN"/>
    <property type="match status" value="1"/>
</dbReference>
<reference evidence="5" key="1">
    <citation type="submission" date="2025-08" db="UniProtKB">
        <authorList>
            <consortium name="Ensembl"/>
        </authorList>
    </citation>
    <scope>IDENTIFICATION</scope>
</reference>
<name>A0A8C3NGW3_GEOPR</name>
<evidence type="ECO:0000256" key="1">
    <source>
        <dbReference type="ARBA" id="ARBA00022659"/>
    </source>
</evidence>
<feature type="region of interest" description="Disordered" evidence="4">
    <location>
        <begin position="1"/>
        <end position="202"/>
    </location>
</feature>
<dbReference type="AlphaFoldDB" id="A0A8C3NGW3"/>
<dbReference type="InterPro" id="IPR036465">
    <property type="entry name" value="vWFA_dom_sf"/>
</dbReference>
<dbReference type="GO" id="GO:0070062">
    <property type="term" value="C:extracellular exosome"/>
    <property type="evidence" value="ECO:0007669"/>
    <property type="project" value="TreeGrafter"/>
</dbReference>
<keyword evidence="1" id="KW-0768">Sushi</keyword>
<dbReference type="Proteomes" id="UP000694382">
    <property type="component" value="Unassembled WGS sequence"/>
</dbReference>
<keyword evidence="6" id="KW-1185">Reference proteome</keyword>
<dbReference type="Pfam" id="PF00089">
    <property type="entry name" value="Trypsin"/>
    <property type="match status" value="1"/>
</dbReference>